<evidence type="ECO:0000256" key="1">
    <source>
        <dbReference type="ARBA" id="ARBA00004772"/>
    </source>
</evidence>
<dbReference type="GO" id="GO:0006780">
    <property type="term" value="P:uroporphyrinogen III biosynthetic process"/>
    <property type="evidence" value="ECO:0007669"/>
    <property type="project" value="UniProtKB-UniRule"/>
</dbReference>
<dbReference type="PANTHER" id="PTHR38042">
    <property type="entry name" value="UROPORPHYRINOGEN-III SYNTHASE, CHLOROPLASTIC"/>
    <property type="match status" value="1"/>
</dbReference>
<feature type="chain" id="PRO_5044859887" description="Uroporphyrinogen-III synthase" evidence="8">
    <location>
        <begin position="25"/>
        <end position="327"/>
    </location>
</feature>
<feature type="signal peptide" evidence="8">
    <location>
        <begin position="1"/>
        <end position="24"/>
    </location>
</feature>
<dbReference type="EMBL" id="JABMIG020000039">
    <property type="protein sequence ID" value="KAL3799414.1"/>
    <property type="molecule type" value="Genomic_DNA"/>
</dbReference>
<dbReference type="InterPro" id="IPR039793">
    <property type="entry name" value="UROS/Hem4"/>
</dbReference>
<comment type="similarity">
    <text evidence="2 7">Belongs to the uroporphyrinogen-III synthase family.</text>
</comment>
<feature type="domain" description="Tetrapyrrole biosynthesis uroporphyrinogen III synthase" evidence="9">
    <location>
        <begin position="94"/>
        <end position="313"/>
    </location>
</feature>
<protein>
    <recommendedName>
        <fullName evidence="3 7">Uroporphyrinogen-III synthase</fullName>
        <ecNumber evidence="3 7">4.2.1.75</ecNumber>
    </recommendedName>
</protein>
<evidence type="ECO:0000256" key="8">
    <source>
        <dbReference type="SAM" id="SignalP"/>
    </source>
</evidence>
<evidence type="ECO:0000313" key="10">
    <source>
        <dbReference type="EMBL" id="KAL3799414.1"/>
    </source>
</evidence>
<dbReference type="PANTHER" id="PTHR38042:SF1">
    <property type="entry name" value="UROPORPHYRINOGEN-III SYNTHASE, CHLOROPLASTIC"/>
    <property type="match status" value="1"/>
</dbReference>
<accession>A0ABD3QH04</accession>
<proteinExistence type="inferred from homology"/>
<gene>
    <name evidence="10" type="ORF">HJC23_013869</name>
</gene>
<comment type="catalytic activity">
    <reaction evidence="6 7">
        <text>hydroxymethylbilane = uroporphyrinogen III + H2O</text>
        <dbReference type="Rhea" id="RHEA:18965"/>
        <dbReference type="ChEBI" id="CHEBI:15377"/>
        <dbReference type="ChEBI" id="CHEBI:57308"/>
        <dbReference type="ChEBI" id="CHEBI:57845"/>
        <dbReference type="EC" id="4.2.1.75"/>
    </reaction>
</comment>
<organism evidence="10 11">
    <name type="scientific">Cyclotella cryptica</name>
    <dbReference type="NCBI Taxonomy" id="29204"/>
    <lineage>
        <taxon>Eukaryota</taxon>
        <taxon>Sar</taxon>
        <taxon>Stramenopiles</taxon>
        <taxon>Ochrophyta</taxon>
        <taxon>Bacillariophyta</taxon>
        <taxon>Coscinodiscophyceae</taxon>
        <taxon>Thalassiosirophycidae</taxon>
        <taxon>Stephanodiscales</taxon>
        <taxon>Stephanodiscaceae</taxon>
        <taxon>Cyclotella</taxon>
    </lineage>
</organism>
<keyword evidence="11" id="KW-1185">Reference proteome</keyword>
<dbReference type="Proteomes" id="UP001516023">
    <property type="component" value="Unassembled WGS sequence"/>
</dbReference>
<keyword evidence="4 7" id="KW-0456">Lyase</keyword>
<evidence type="ECO:0000313" key="11">
    <source>
        <dbReference type="Proteomes" id="UP001516023"/>
    </source>
</evidence>
<comment type="caution">
    <text evidence="10">The sequence shown here is derived from an EMBL/GenBank/DDBJ whole genome shotgun (WGS) entry which is preliminary data.</text>
</comment>
<dbReference type="AlphaFoldDB" id="A0ABD3QH04"/>
<dbReference type="CDD" id="cd06578">
    <property type="entry name" value="HemD"/>
    <property type="match status" value="1"/>
</dbReference>
<name>A0ABD3QH04_9STRA</name>
<dbReference type="GO" id="GO:0004852">
    <property type="term" value="F:uroporphyrinogen-III synthase activity"/>
    <property type="evidence" value="ECO:0007669"/>
    <property type="project" value="UniProtKB-UniRule"/>
</dbReference>
<keyword evidence="8" id="KW-0732">Signal</keyword>
<dbReference type="Pfam" id="PF02602">
    <property type="entry name" value="HEM4"/>
    <property type="match status" value="1"/>
</dbReference>
<evidence type="ECO:0000259" key="9">
    <source>
        <dbReference type="Pfam" id="PF02602"/>
    </source>
</evidence>
<evidence type="ECO:0000256" key="7">
    <source>
        <dbReference type="RuleBase" id="RU366031"/>
    </source>
</evidence>
<dbReference type="Gene3D" id="3.40.50.10090">
    <property type="match status" value="2"/>
</dbReference>
<dbReference type="EC" id="4.2.1.75" evidence="3 7"/>
<evidence type="ECO:0000256" key="4">
    <source>
        <dbReference type="ARBA" id="ARBA00023239"/>
    </source>
</evidence>
<sequence>MVFSNPPLTFVALVILSVARFAQPFSHRSITWLPSQHSQRYSNSFEVDMSIDEETSSASTPSKAFVVALTREMGKNDKLHEALLSSERIKKLKTLSEVSINIHEIPCIEHADGPDTLMLAPTLSSNQFDYVVITSPEAANVFASAWVQAGRPKLGVVAAVGKATGESLKEHGLDVGFVPSKATAETLVQELPLSDAAKIEGRVTTLLYPASAKAQDTLQNGLEGRGFSVTRLNTYDTVPASWTTDQLSLAESATVACFASPSAVKAWLKNTDAIDKPRAIAACIGETSASACRKLEWDESSIFYPEKPGIDGWVLSVADALESISSG</sequence>
<dbReference type="InterPro" id="IPR003754">
    <property type="entry name" value="4pyrrol_synth_uPrphyn_synth"/>
</dbReference>
<evidence type="ECO:0000256" key="3">
    <source>
        <dbReference type="ARBA" id="ARBA00013109"/>
    </source>
</evidence>
<evidence type="ECO:0000256" key="6">
    <source>
        <dbReference type="ARBA" id="ARBA00048617"/>
    </source>
</evidence>
<evidence type="ECO:0000256" key="5">
    <source>
        <dbReference type="ARBA" id="ARBA00023244"/>
    </source>
</evidence>
<keyword evidence="5 7" id="KW-0627">Porphyrin biosynthesis</keyword>
<dbReference type="InterPro" id="IPR036108">
    <property type="entry name" value="4pyrrol_syn_uPrphyn_synt_sf"/>
</dbReference>
<comment type="function">
    <text evidence="7">Catalyzes cyclization of the linear tetrapyrrole, hydroxymethylbilane, to the macrocyclic uroporphyrinogen III.</text>
</comment>
<evidence type="ECO:0000256" key="2">
    <source>
        <dbReference type="ARBA" id="ARBA00008133"/>
    </source>
</evidence>
<reference evidence="10 11" key="1">
    <citation type="journal article" date="2020" name="G3 (Bethesda)">
        <title>Improved Reference Genome for Cyclotella cryptica CCMP332, a Model for Cell Wall Morphogenesis, Salinity Adaptation, and Lipid Production in Diatoms (Bacillariophyta).</title>
        <authorList>
            <person name="Roberts W.R."/>
            <person name="Downey K.M."/>
            <person name="Ruck E.C."/>
            <person name="Traller J.C."/>
            <person name="Alverson A.J."/>
        </authorList>
    </citation>
    <scope>NUCLEOTIDE SEQUENCE [LARGE SCALE GENOMIC DNA]</scope>
    <source>
        <strain evidence="10 11">CCMP332</strain>
    </source>
</reference>
<comment type="pathway">
    <text evidence="1 7">Porphyrin-containing compound metabolism; protoporphyrin-IX biosynthesis; coproporphyrinogen-III from 5-aminolevulinate: step 3/4.</text>
</comment>
<dbReference type="SUPFAM" id="SSF69618">
    <property type="entry name" value="HemD-like"/>
    <property type="match status" value="1"/>
</dbReference>
<dbReference type="GO" id="GO:0006782">
    <property type="term" value="P:protoporphyrinogen IX biosynthetic process"/>
    <property type="evidence" value="ECO:0007669"/>
    <property type="project" value="UniProtKB-UniRule"/>
</dbReference>